<evidence type="ECO:0000313" key="25">
    <source>
        <dbReference type="EMBL" id="KAL2609794.1"/>
    </source>
</evidence>
<dbReference type="InterPro" id="IPR055414">
    <property type="entry name" value="LRR_R13L4/SHOC2-like"/>
</dbReference>
<evidence type="ECO:0000256" key="18">
    <source>
        <dbReference type="ARBA" id="ARBA00023170"/>
    </source>
</evidence>
<dbReference type="PANTHER" id="PTHR48056">
    <property type="entry name" value="LRR RECEPTOR-LIKE SERINE/THREONINE-PROTEIN KINASE-RELATED"/>
    <property type="match status" value="1"/>
</dbReference>
<evidence type="ECO:0000256" key="7">
    <source>
        <dbReference type="ARBA" id="ARBA00022553"/>
    </source>
</evidence>
<keyword evidence="19" id="KW-0325">Glycoprotein</keyword>
<dbReference type="GO" id="GO:0005524">
    <property type="term" value="F:ATP binding"/>
    <property type="evidence" value="ECO:0007669"/>
    <property type="project" value="UniProtKB-UniRule"/>
</dbReference>
<dbReference type="InterPro" id="IPR017441">
    <property type="entry name" value="Protein_kinase_ATP_BS"/>
</dbReference>
<keyword evidence="11" id="KW-0732">Signal</keyword>
<dbReference type="InterPro" id="IPR003591">
    <property type="entry name" value="Leu-rich_rpt_typical-subtyp"/>
</dbReference>
<keyword evidence="8" id="KW-0433">Leucine-rich repeat</keyword>
<dbReference type="SUPFAM" id="SSF56112">
    <property type="entry name" value="Protein kinase-like (PK-like)"/>
    <property type="match status" value="1"/>
</dbReference>
<dbReference type="PROSITE" id="PS51450">
    <property type="entry name" value="LRR"/>
    <property type="match status" value="1"/>
</dbReference>
<evidence type="ECO:0000256" key="20">
    <source>
        <dbReference type="ARBA" id="ARBA00047899"/>
    </source>
</evidence>
<keyword evidence="4" id="KW-0217">Developmental protein</keyword>
<feature type="transmembrane region" description="Helical" evidence="23">
    <location>
        <begin position="26"/>
        <end position="49"/>
    </location>
</feature>
<dbReference type="PROSITE" id="PS00107">
    <property type="entry name" value="PROTEIN_KINASE_ATP"/>
    <property type="match status" value="1"/>
</dbReference>
<evidence type="ECO:0000256" key="21">
    <source>
        <dbReference type="ARBA" id="ARBA00048679"/>
    </source>
</evidence>
<dbReference type="InterPro" id="IPR011009">
    <property type="entry name" value="Kinase-like_dom_sf"/>
</dbReference>
<dbReference type="GO" id="GO:0009414">
    <property type="term" value="P:response to water deprivation"/>
    <property type="evidence" value="ECO:0007669"/>
    <property type="project" value="UniProtKB-ARBA"/>
</dbReference>
<sequence>MTCAANRVLGETGVARTRTTAAARKAASCYCCVVYLVLFVTLCDLGLALSSDGLHLLEFKKKITHDHCNVLSDWNEADHHPCNWWGVTCDGSSQRVIGLNINGRQGGLETWNKSSSRPSPSVLLSPLGLVKPFISSRNQSRARCALSGTLSPSLGKLSELRTLCITHNNITGVVPGELAGLELLQKLDLQSNSLRGRIPGELGRLRNLQVLNLDDNGLEGSIPTEISSCGKLRSLSLSGNELSGTLPPSLGRLQKLEWLALASNRLVGAFPRELGTSICKLRFVDLSGNRFTGDIPDWLGSCSGLKWLILNSNRFSGSLPPQLGRLSSLTYLDVAFNHLSGHIPPQLAECQQLEVLVLSSRNHLPDSEGKKNRFEGSLPLTQSSLPRLRVLWAPDAGLTGAFPTFWGACSNLEVINLAENALAGELPDGLSSCSRLMYLDLSSNQLTGKFPSKVAVQCMVVFNVSRNLLSGELPEVSHRECVQPQSWSYFRLIRQSVLLRDSLVRESLHCRLFRHTEPCPMEIVHDWSFNRLTGLMLPSMLGVSLKERYGLYLFSIAGNQLSGSLPRDGFEVCKEVGAFSLDVSDNMLSGSLSYAELVRCTSLVKLLAARNSLSGEIPQEISGLRNLAHLDLTGNELRGSLPEGLGMLQSLKVLLLAENRLNGSVPAVLGHATSLQVLDLSQNQLSGLLPESLSSLGQLRKLYLNGNRFSGAVPAGLSNLSFLEDVNLSFNNFSGSVRQWRDWDSLCLRRSFAANPEIEGCEKSSLTSRRMLYSPNTYVSNSTYLGVPQPSQMPQGLFEVQSKRLNSILIAAITSGCAIALVLLVLGILFQCTRQRSPTSHCATPGRKEVVTFKSVPCHMTYESIVGATGNFSIDNLIGSGGFGATYKAELRPGFLVAVKRRALGRCQVVQQFDTEIRTLGRIQHPNLVTLLGYHASEDEMFLIYNYFPGGNLESLIRSRGEMDWRLRHNISLRIAEALAFLHDDCTPRVLHRDIKPSNILLDDNLNAHLSDFGLARLLGTSETHATTDVAGSFGYVAPEYAMTCRVNDKADVYSYGVVLLELLSSKKALGDPCYCEFGENFNIVSWACLLIRQGRPRDVFPVALWEQGPENILLEALKLAVRCTVDSLSVRPTMKEVVNVLKRLQPLPSTI</sequence>
<keyword evidence="17 23" id="KW-0472">Membrane</keyword>
<keyword evidence="10 23" id="KW-0812">Transmembrane</keyword>
<keyword evidence="16 23" id="KW-1133">Transmembrane helix</keyword>
<dbReference type="Pfam" id="PF23598">
    <property type="entry name" value="LRR_14"/>
    <property type="match status" value="1"/>
</dbReference>
<evidence type="ECO:0000256" key="8">
    <source>
        <dbReference type="ARBA" id="ARBA00022614"/>
    </source>
</evidence>
<dbReference type="PROSITE" id="PS00108">
    <property type="entry name" value="PROTEIN_KINASE_ST"/>
    <property type="match status" value="1"/>
</dbReference>
<evidence type="ECO:0000256" key="2">
    <source>
        <dbReference type="ARBA" id="ARBA00008684"/>
    </source>
</evidence>
<keyword evidence="5" id="KW-1003">Cell membrane</keyword>
<dbReference type="Proteomes" id="UP001605036">
    <property type="component" value="Unassembled WGS sequence"/>
</dbReference>
<dbReference type="InterPro" id="IPR032675">
    <property type="entry name" value="LRR_dom_sf"/>
</dbReference>
<reference evidence="25 26" key="1">
    <citation type="submission" date="2024-09" db="EMBL/GenBank/DDBJ databases">
        <title>Chromosome-scale assembly of Riccia fluitans.</title>
        <authorList>
            <person name="Paukszto L."/>
            <person name="Sawicki J."/>
            <person name="Karawczyk K."/>
            <person name="Piernik-Szablinska J."/>
            <person name="Szczecinska M."/>
            <person name="Mazdziarz M."/>
        </authorList>
    </citation>
    <scope>NUCLEOTIDE SEQUENCE [LARGE SCALE GENOMIC DNA]</scope>
    <source>
        <strain evidence="25">Rf_01</strain>
        <tissue evidence="25">Aerial parts of the thallus</tissue>
    </source>
</reference>
<comment type="catalytic activity">
    <reaction evidence="20">
        <text>L-threonyl-[protein] + ATP = O-phospho-L-threonyl-[protein] + ADP + H(+)</text>
        <dbReference type="Rhea" id="RHEA:46608"/>
        <dbReference type="Rhea" id="RHEA-COMP:11060"/>
        <dbReference type="Rhea" id="RHEA-COMP:11605"/>
        <dbReference type="ChEBI" id="CHEBI:15378"/>
        <dbReference type="ChEBI" id="CHEBI:30013"/>
        <dbReference type="ChEBI" id="CHEBI:30616"/>
        <dbReference type="ChEBI" id="CHEBI:61977"/>
        <dbReference type="ChEBI" id="CHEBI:456216"/>
        <dbReference type="EC" id="2.7.11.1"/>
    </reaction>
</comment>
<evidence type="ECO:0000256" key="15">
    <source>
        <dbReference type="ARBA" id="ARBA00022840"/>
    </source>
</evidence>
<evidence type="ECO:0000256" key="23">
    <source>
        <dbReference type="SAM" id="Phobius"/>
    </source>
</evidence>
<evidence type="ECO:0000256" key="14">
    <source>
        <dbReference type="ARBA" id="ARBA00022777"/>
    </source>
</evidence>
<feature type="transmembrane region" description="Helical" evidence="23">
    <location>
        <begin position="808"/>
        <end position="830"/>
    </location>
</feature>
<keyword evidence="18" id="KW-0675">Receptor</keyword>
<keyword evidence="14" id="KW-0418">Kinase</keyword>
<dbReference type="GO" id="GO:0005886">
    <property type="term" value="C:plasma membrane"/>
    <property type="evidence" value="ECO:0007669"/>
    <property type="project" value="UniProtKB-SubCell"/>
</dbReference>
<dbReference type="AlphaFoldDB" id="A0ABD1XLY3"/>
<dbReference type="InterPro" id="IPR013210">
    <property type="entry name" value="LRR_N_plant-typ"/>
</dbReference>
<comment type="subcellular location">
    <subcellularLocation>
        <location evidence="1">Cell membrane</location>
        <topology evidence="1">Single-pass type I membrane protein</topology>
    </subcellularLocation>
</comment>
<evidence type="ECO:0000256" key="22">
    <source>
        <dbReference type="PROSITE-ProRule" id="PRU10141"/>
    </source>
</evidence>
<dbReference type="Gene3D" id="3.80.10.10">
    <property type="entry name" value="Ribonuclease Inhibitor"/>
    <property type="match status" value="4"/>
</dbReference>
<evidence type="ECO:0000256" key="13">
    <source>
        <dbReference type="ARBA" id="ARBA00022741"/>
    </source>
</evidence>
<evidence type="ECO:0000256" key="19">
    <source>
        <dbReference type="ARBA" id="ARBA00023180"/>
    </source>
</evidence>
<keyword evidence="26" id="KW-1185">Reference proteome</keyword>
<dbReference type="InterPro" id="IPR050647">
    <property type="entry name" value="Plant_LRR-RLKs"/>
</dbReference>
<evidence type="ECO:0000256" key="12">
    <source>
        <dbReference type="ARBA" id="ARBA00022737"/>
    </source>
</evidence>
<keyword evidence="7" id="KW-0597">Phosphoprotein</keyword>
<dbReference type="InterPro" id="IPR008271">
    <property type="entry name" value="Ser/Thr_kinase_AS"/>
</dbReference>
<evidence type="ECO:0000256" key="16">
    <source>
        <dbReference type="ARBA" id="ARBA00022989"/>
    </source>
</evidence>
<keyword evidence="6" id="KW-0723">Serine/threonine-protein kinase</keyword>
<protein>
    <recommendedName>
        <fullName evidence="3">non-specific serine/threonine protein kinase</fullName>
        <ecNumber evidence="3">2.7.11.1</ecNumber>
    </recommendedName>
</protein>
<dbReference type="FunFam" id="3.80.10.10:FF:000095">
    <property type="entry name" value="LRR receptor-like serine/threonine-protein kinase GSO1"/>
    <property type="match status" value="2"/>
</dbReference>
<dbReference type="EC" id="2.7.11.1" evidence="3"/>
<keyword evidence="9" id="KW-0808">Transferase</keyword>
<keyword evidence="12" id="KW-0677">Repeat</keyword>
<gene>
    <name evidence="25" type="ORF">R1flu_028367</name>
</gene>
<evidence type="ECO:0000256" key="5">
    <source>
        <dbReference type="ARBA" id="ARBA00022475"/>
    </source>
</evidence>
<dbReference type="GO" id="GO:0004674">
    <property type="term" value="F:protein serine/threonine kinase activity"/>
    <property type="evidence" value="ECO:0007669"/>
    <property type="project" value="UniProtKB-KW"/>
</dbReference>
<dbReference type="SMART" id="SM00369">
    <property type="entry name" value="LRR_TYP"/>
    <property type="match status" value="10"/>
</dbReference>
<comment type="catalytic activity">
    <reaction evidence="21">
        <text>L-seryl-[protein] + ATP = O-phospho-L-seryl-[protein] + ADP + H(+)</text>
        <dbReference type="Rhea" id="RHEA:17989"/>
        <dbReference type="Rhea" id="RHEA-COMP:9863"/>
        <dbReference type="Rhea" id="RHEA-COMP:11604"/>
        <dbReference type="ChEBI" id="CHEBI:15378"/>
        <dbReference type="ChEBI" id="CHEBI:29999"/>
        <dbReference type="ChEBI" id="CHEBI:30616"/>
        <dbReference type="ChEBI" id="CHEBI:83421"/>
        <dbReference type="ChEBI" id="CHEBI:456216"/>
        <dbReference type="EC" id="2.7.11.1"/>
    </reaction>
</comment>
<dbReference type="Pfam" id="PF00069">
    <property type="entry name" value="Pkinase"/>
    <property type="match status" value="1"/>
</dbReference>
<keyword evidence="15 22" id="KW-0067">ATP-binding</keyword>
<keyword evidence="13 22" id="KW-0547">Nucleotide-binding</keyword>
<dbReference type="GO" id="GO:0009945">
    <property type="term" value="P:radial axis specification"/>
    <property type="evidence" value="ECO:0007669"/>
    <property type="project" value="UniProtKB-ARBA"/>
</dbReference>
<name>A0ABD1XLY3_9MARC</name>
<accession>A0ABD1XLY3</accession>
<organism evidence="25 26">
    <name type="scientific">Riccia fluitans</name>
    <dbReference type="NCBI Taxonomy" id="41844"/>
    <lineage>
        <taxon>Eukaryota</taxon>
        <taxon>Viridiplantae</taxon>
        <taxon>Streptophyta</taxon>
        <taxon>Embryophyta</taxon>
        <taxon>Marchantiophyta</taxon>
        <taxon>Marchantiopsida</taxon>
        <taxon>Marchantiidae</taxon>
        <taxon>Marchantiales</taxon>
        <taxon>Ricciaceae</taxon>
        <taxon>Riccia</taxon>
    </lineage>
</organism>
<dbReference type="CDD" id="cd14066">
    <property type="entry name" value="STKc_IRAK"/>
    <property type="match status" value="1"/>
</dbReference>
<dbReference type="Pfam" id="PF13855">
    <property type="entry name" value="LRR_8"/>
    <property type="match status" value="3"/>
</dbReference>
<dbReference type="PROSITE" id="PS50011">
    <property type="entry name" value="PROTEIN_KINASE_DOM"/>
    <property type="match status" value="1"/>
</dbReference>
<dbReference type="EMBL" id="JBHFFA010000008">
    <property type="protein sequence ID" value="KAL2609794.1"/>
    <property type="molecule type" value="Genomic_DNA"/>
</dbReference>
<dbReference type="FunFam" id="1.10.510.10:FF:000192">
    <property type="entry name" value="LRR receptor-like serine/threonine-protein kinase RPK2"/>
    <property type="match status" value="1"/>
</dbReference>
<dbReference type="PRINTS" id="PR00019">
    <property type="entry name" value="LEURICHRPT"/>
</dbReference>
<dbReference type="SUPFAM" id="SSF52058">
    <property type="entry name" value="L domain-like"/>
    <property type="match status" value="2"/>
</dbReference>
<feature type="binding site" evidence="22">
    <location>
        <position position="900"/>
    </location>
    <ligand>
        <name>ATP</name>
        <dbReference type="ChEBI" id="CHEBI:30616"/>
    </ligand>
</feature>
<dbReference type="Pfam" id="PF08263">
    <property type="entry name" value="LRRNT_2"/>
    <property type="match status" value="1"/>
</dbReference>
<comment type="caution">
    <text evidence="25">The sequence shown here is derived from an EMBL/GenBank/DDBJ whole genome shotgun (WGS) entry which is preliminary data.</text>
</comment>
<evidence type="ECO:0000256" key="1">
    <source>
        <dbReference type="ARBA" id="ARBA00004251"/>
    </source>
</evidence>
<proteinExistence type="inferred from homology"/>
<evidence type="ECO:0000256" key="4">
    <source>
        <dbReference type="ARBA" id="ARBA00022473"/>
    </source>
</evidence>
<dbReference type="Gene3D" id="3.30.200.20">
    <property type="entry name" value="Phosphorylase Kinase, domain 1"/>
    <property type="match status" value="1"/>
</dbReference>
<evidence type="ECO:0000256" key="9">
    <source>
        <dbReference type="ARBA" id="ARBA00022679"/>
    </source>
</evidence>
<dbReference type="InterPro" id="IPR001611">
    <property type="entry name" value="Leu-rich_rpt"/>
</dbReference>
<dbReference type="Gene3D" id="1.10.510.10">
    <property type="entry name" value="Transferase(Phosphotransferase) domain 1"/>
    <property type="match status" value="1"/>
</dbReference>
<evidence type="ECO:0000256" key="6">
    <source>
        <dbReference type="ARBA" id="ARBA00022527"/>
    </source>
</evidence>
<dbReference type="SMART" id="SM00220">
    <property type="entry name" value="S_TKc"/>
    <property type="match status" value="1"/>
</dbReference>
<evidence type="ECO:0000259" key="24">
    <source>
        <dbReference type="PROSITE" id="PS50011"/>
    </source>
</evidence>
<feature type="domain" description="Protein kinase" evidence="24">
    <location>
        <begin position="872"/>
        <end position="1149"/>
    </location>
</feature>
<dbReference type="Pfam" id="PF00560">
    <property type="entry name" value="LRR_1"/>
    <property type="match status" value="1"/>
</dbReference>
<evidence type="ECO:0000256" key="3">
    <source>
        <dbReference type="ARBA" id="ARBA00012513"/>
    </source>
</evidence>
<dbReference type="PANTHER" id="PTHR48056:SF63">
    <property type="entry name" value="PROTEIN KINASE DOMAIN-CONTAINING PROTEIN"/>
    <property type="match status" value="1"/>
</dbReference>
<evidence type="ECO:0000256" key="11">
    <source>
        <dbReference type="ARBA" id="ARBA00022729"/>
    </source>
</evidence>
<evidence type="ECO:0000256" key="17">
    <source>
        <dbReference type="ARBA" id="ARBA00023136"/>
    </source>
</evidence>
<evidence type="ECO:0000313" key="26">
    <source>
        <dbReference type="Proteomes" id="UP001605036"/>
    </source>
</evidence>
<dbReference type="FunFam" id="3.30.200.20:FF:000260">
    <property type="entry name" value="LRR receptor-like serine/threonine-protein kinase RPK2"/>
    <property type="match status" value="1"/>
</dbReference>
<dbReference type="InterPro" id="IPR000719">
    <property type="entry name" value="Prot_kinase_dom"/>
</dbReference>
<dbReference type="GO" id="GO:0009409">
    <property type="term" value="P:response to cold"/>
    <property type="evidence" value="ECO:0007669"/>
    <property type="project" value="UniProtKB-ARBA"/>
</dbReference>
<evidence type="ECO:0000256" key="10">
    <source>
        <dbReference type="ARBA" id="ARBA00022692"/>
    </source>
</evidence>
<comment type="similarity">
    <text evidence="2">Belongs to the protein kinase superfamily. Ser/Thr protein kinase family.</text>
</comment>